<comment type="caution">
    <text evidence="1">The sequence shown here is derived from an EMBL/GenBank/DDBJ whole genome shotgun (WGS) entry which is preliminary data.</text>
</comment>
<gene>
    <name evidence="1" type="ORF">DPEC_G00091120</name>
</gene>
<accession>A0ACC2H1X1</accession>
<reference evidence="1" key="1">
    <citation type="submission" date="2021-05" db="EMBL/GenBank/DDBJ databases">
        <authorList>
            <person name="Pan Q."/>
            <person name="Jouanno E."/>
            <person name="Zahm M."/>
            <person name="Klopp C."/>
            <person name="Cabau C."/>
            <person name="Louis A."/>
            <person name="Berthelot C."/>
            <person name="Parey E."/>
            <person name="Roest Crollius H."/>
            <person name="Montfort J."/>
            <person name="Robinson-Rechavi M."/>
            <person name="Bouchez O."/>
            <person name="Lampietro C."/>
            <person name="Lopez Roques C."/>
            <person name="Donnadieu C."/>
            <person name="Postlethwait J."/>
            <person name="Bobe J."/>
            <person name="Dillon D."/>
            <person name="Chandos A."/>
            <person name="von Hippel F."/>
            <person name="Guiguen Y."/>
        </authorList>
    </citation>
    <scope>NUCLEOTIDE SEQUENCE</scope>
    <source>
        <strain evidence="1">YG-Jan2019</strain>
    </source>
</reference>
<evidence type="ECO:0000313" key="2">
    <source>
        <dbReference type="Proteomes" id="UP001157502"/>
    </source>
</evidence>
<organism evidence="1 2">
    <name type="scientific">Dallia pectoralis</name>
    <name type="common">Alaska blackfish</name>
    <dbReference type="NCBI Taxonomy" id="75939"/>
    <lineage>
        <taxon>Eukaryota</taxon>
        <taxon>Metazoa</taxon>
        <taxon>Chordata</taxon>
        <taxon>Craniata</taxon>
        <taxon>Vertebrata</taxon>
        <taxon>Euteleostomi</taxon>
        <taxon>Actinopterygii</taxon>
        <taxon>Neopterygii</taxon>
        <taxon>Teleostei</taxon>
        <taxon>Protacanthopterygii</taxon>
        <taxon>Esociformes</taxon>
        <taxon>Umbridae</taxon>
        <taxon>Dallia</taxon>
    </lineage>
</organism>
<dbReference type="Proteomes" id="UP001157502">
    <property type="component" value="Chromosome 7"/>
</dbReference>
<name>A0ACC2H1X1_DALPE</name>
<sequence length="229" mass="25551">MPSEERQNLLESFRNTIGCTGMVKFCVINVGNTLGAHADLTRRLVRKGRCAVVKSLEECNYVIAVCPIVSRAGTDIEEAEKQLPDHKHVILVVMHHTFNPDEIVPGSASKVTRSNVILTVDCLFHENREGLLVCPRNDIAIHDVWKTLLPSEVSANAAPCNNTWFQRIAIIMLVLFLIVALINTISCGKTALVDIVEQLIVLYYSFLKFFEAEGVVLDHHINNGMLLFN</sequence>
<dbReference type="EMBL" id="CM055734">
    <property type="protein sequence ID" value="KAJ8009650.1"/>
    <property type="molecule type" value="Genomic_DNA"/>
</dbReference>
<proteinExistence type="predicted"/>
<keyword evidence="2" id="KW-1185">Reference proteome</keyword>
<protein>
    <submittedName>
        <fullName evidence="1">Uncharacterized protein</fullName>
    </submittedName>
</protein>
<evidence type="ECO:0000313" key="1">
    <source>
        <dbReference type="EMBL" id="KAJ8009650.1"/>
    </source>
</evidence>